<dbReference type="Gramene" id="Psat03G0597200-T1">
    <property type="protein sequence ID" value="KAI5432039.1"/>
    <property type="gene ID" value="KIW84_035972"/>
</dbReference>
<dbReference type="SUPFAM" id="SSF54928">
    <property type="entry name" value="RNA-binding domain, RBD"/>
    <property type="match status" value="1"/>
</dbReference>
<comment type="caution">
    <text evidence="1">The sequence shown here is derived from an EMBL/GenBank/DDBJ whole genome shotgun (WGS) entry which is preliminary data.</text>
</comment>
<reference evidence="1 2" key="1">
    <citation type="journal article" date="2022" name="Nat. Genet.">
        <title>Improved pea reference genome and pan-genome highlight genomic features and evolutionary characteristics.</title>
        <authorList>
            <person name="Yang T."/>
            <person name="Liu R."/>
            <person name="Luo Y."/>
            <person name="Hu S."/>
            <person name="Wang D."/>
            <person name="Wang C."/>
            <person name="Pandey M.K."/>
            <person name="Ge S."/>
            <person name="Xu Q."/>
            <person name="Li N."/>
            <person name="Li G."/>
            <person name="Huang Y."/>
            <person name="Saxena R.K."/>
            <person name="Ji Y."/>
            <person name="Li M."/>
            <person name="Yan X."/>
            <person name="He Y."/>
            <person name="Liu Y."/>
            <person name="Wang X."/>
            <person name="Xiang C."/>
            <person name="Varshney R.K."/>
            <person name="Ding H."/>
            <person name="Gao S."/>
            <person name="Zong X."/>
        </authorList>
    </citation>
    <scope>NUCLEOTIDE SEQUENCE [LARGE SCALE GENOMIC DNA]</scope>
    <source>
        <strain evidence="1 2">cv. Zhongwan 6</strain>
    </source>
</reference>
<evidence type="ECO:0000313" key="1">
    <source>
        <dbReference type="EMBL" id="KAI5432039.1"/>
    </source>
</evidence>
<organism evidence="1 2">
    <name type="scientific">Pisum sativum</name>
    <name type="common">Garden pea</name>
    <name type="synonym">Lathyrus oleraceus</name>
    <dbReference type="NCBI Taxonomy" id="3888"/>
    <lineage>
        <taxon>Eukaryota</taxon>
        <taxon>Viridiplantae</taxon>
        <taxon>Streptophyta</taxon>
        <taxon>Embryophyta</taxon>
        <taxon>Tracheophyta</taxon>
        <taxon>Spermatophyta</taxon>
        <taxon>Magnoliopsida</taxon>
        <taxon>eudicotyledons</taxon>
        <taxon>Gunneridae</taxon>
        <taxon>Pentapetalae</taxon>
        <taxon>rosids</taxon>
        <taxon>fabids</taxon>
        <taxon>Fabales</taxon>
        <taxon>Fabaceae</taxon>
        <taxon>Papilionoideae</taxon>
        <taxon>50 kb inversion clade</taxon>
        <taxon>NPAAA clade</taxon>
        <taxon>Hologalegina</taxon>
        <taxon>IRL clade</taxon>
        <taxon>Fabeae</taxon>
        <taxon>Lathyrus</taxon>
    </lineage>
</organism>
<evidence type="ECO:0000313" key="2">
    <source>
        <dbReference type="Proteomes" id="UP001058974"/>
    </source>
</evidence>
<sequence>MGEKDLYKLFEEFSEIDEVAIPHKKDKRGRKYSFICFLEVIYEKSLVLKLVNLLIEGRKLFANIPRFQRAVDGVFSKDKGKAKSFRGIAYFSTNLVKLPTHNNSLGRFARGRSYADVTRNSNNLFSDFSFSPKPTMQLAFDVGKEDIKRFEKAYVGKVLDSGSTYNMQSECELEAFVDGAKDWLGQRFSNIRLINEVLNVRSNKVSFRVRVVEETLGPSTRLVKKVVSSTTSEDDSLSFQERSTWKDFIGKLDGAEENDEVGSRGKFSDGTSQKIFEEKGSFVLDEASMERGVLAVENKVVGLDVDVLWTNSVVPSVSIGATVPRLLEAGAKSNVLVVPFVVLAFGVDLTTQNEIPLVSFNGLVKAPKPRPLVGRMSIGKNNSKAVVVVSSDSSFEKKRKPYFFSGIYWSLFSSIPVVPPLTFIANSLSQSFVQSFRGGNVVKRKRVSHLIQSGKVGICFIHETKLVSLNPNLDASLWRSLEVEWSESRAVAAAGGVAILWDFLNLYFSFRGEGYVGVNTVWRGQDIFFVNVYSPCRYDLKKRLWRDLLVLKGKFSMGIG</sequence>
<dbReference type="Gene3D" id="3.30.70.330">
    <property type="match status" value="1"/>
</dbReference>
<dbReference type="CDD" id="cd00590">
    <property type="entry name" value="RRM_SF"/>
    <property type="match status" value="1"/>
</dbReference>
<name>A0A9D5B7G1_PEA</name>
<proteinExistence type="predicted"/>
<dbReference type="AlphaFoldDB" id="A0A9D5B7G1"/>
<dbReference type="InterPro" id="IPR012677">
    <property type="entry name" value="Nucleotide-bd_a/b_plait_sf"/>
</dbReference>
<keyword evidence="2" id="KW-1185">Reference proteome</keyword>
<dbReference type="Proteomes" id="UP001058974">
    <property type="component" value="Chromosome 3"/>
</dbReference>
<accession>A0A9D5B7G1</accession>
<gene>
    <name evidence="1" type="ORF">KIW84_035972</name>
</gene>
<protein>
    <submittedName>
        <fullName evidence="1">Uncharacterized protein</fullName>
    </submittedName>
</protein>
<dbReference type="GO" id="GO:0003676">
    <property type="term" value="F:nucleic acid binding"/>
    <property type="evidence" value="ECO:0007669"/>
    <property type="project" value="InterPro"/>
</dbReference>
<dbReference type="EMBL" id="JAMSHJ010000003">
    <property type="protein sequence ID" value="KAI5432039.1"/>
    <property type="molecule type" value="Genomic_DNA"/>
</dbReference>
<dbReference type="InterPro" id="IPR035979">
    <property type="entry name" value="RBD_domain_sf"/>
</dbReference>